<dbReference type="KEGG" id="bko:CKF48_06360"/>
<dbReference type="RefSeq" id="WP_095370557.1">
    <property type="nucleotide sequence ID" value="NZ_CP022983.1"/>
</dbReference>
<sequence length="93" mass="10559">MLKITVRTKGMRLTIPVPHAALNIGCSILLSKVFQRHVYAGINQQLQKKEVDFIIPKMDKKWLKPILKEMKSHKGLVLVDVVANDGTEVKVRL</sequence>
<dbReference type="OrthoDB" id="1931516at2"/>
<gene>
    <name evidence="1" type="ORF">CKF48_06360</name>
</gene>
<dbReference type="EMBL" id="CP022983">
    <property type="protein sequence ID" value="ASV66982.1"/>
    <property type="molecule type" value="Genomic_DNA"/>
</dbReference>
<evidence type="ECO:0000313" key="1">
    <source>
        <dbReference type="EMBL" id="ASV66982.1"/>
    </source>
</evidence>
<evidence type="ECO:0000313" key="2">
    <source>
        <dbReference type="Proteomes" id="UP000215137"/>
    </source>
</evidence>
<dbReference type="Proteomes" id="UP000215137">
    <property type="component" value="Chromosome"/>
</dbReference>
<organism evidence="1 2">
    <name type="scientific">Cytobacillus kochii</name>
    <dbReference type="NCBI Taxonomy" id="859143"/>
    <lineage>
        <taxon>Bacteria</taxon>
        <taxon>Bacillati</taxon>
        <taxon>Bacillota</taxon>
        <taxon>Bacilli</taxon>
        <taxon>Bacillales</taxon>
        <taxon>Bacillaceae</taxon>
        <taxon>Cytobacillus</taxon>
    </lineage>
</organism>
<protein>
    <submittedName>
        <fullName evidence="1">Uncharacterized protein</fullName>
    </submittedName>
</protein>
<dbReference type="AlphaFoldDB" id="A0A248TFT6"/>
<reference evidence="1 2" key="1">
    <citation type="submission" date="2017-08" db="EMBL/GenBank/DDBJ databases">
        <title>Complete Genome Sequence of Bacillus kochii Oregon-R-modENCODE STRAIN BDGP4, isolated from Drosophila melanogaster gut.</title>
        <authorList>
            <person name="Wan K.H."/>
            <person name="Yu C."/>
            <person name="Park S."/>
            <person name="Hammonds A.S."/>
            <person name="Booth B.W."/>
            <person name="Celniker S.E."/>
        </authorList>
    </citation>
    <scope>NUCLEOTIDE SEQUENCE [LARGE SCALE GENOMIC DNA]</scope>
    <source>
        <strain evidence="1 2">BDGP4</strain>
    </source>
</reference>
<accession>A0A248TFT6</accession>
<name>A0A248TFT6_9BACI</name>
<proteinExistence type="predicted"/>
<keyword evidence="2" id="KW-1185">Reference proteome</keyword>